<accession>A0ABT7AP86</accession>
<name>A0ABT7AP86_9CYAN</name>
<feature type="domain" description="PIN" evidence="1">
    <location>
        <begin position="13"/>
        <end position="126"/>
    </location>
</feature>
<organism evidence="2 3">
    <name type="scientific">Roseofilum acuticapitatum BLCC-M154</name>
    <dbReference type="NCBI Taxonomy" id="3022444"/>
    <lineage>
        <taxon>Bacteria</taxon>
        <taxon>Bacillati</taxon>
        <taxon>Cyanobacteriota</taxon>
        <taxon>Cyanophyceae</taxon>
        <taxon>Desertifilales</taxon>
        <taxon>Desertifilaceae</taxon>
        <taxon>Roseofilum</taxon>
        <taxon>Roseofilum acuticapitatum</taxon>
    </lineage>
</organism>
<dbReference type="SUPFAM" id="SSF88723">
    <property type="entry name" value="PIN domain-like"/>
    <property type="match status" value="1"/>
</dbReference>
<protein>
    <submittedName>
        <fullName evidence="2">Type II toxin-antitoxin system VapC family toxin</fullName>
    </submittedName>
</protein>
<dbReference type="InterPro" id="IPR002716">
    <property type="entry name" value="PIN_dom"/>
</dbReference>
<evidence type="ECO:0000259" key="1">
    <source>
        <dbReference type="Pfam" id="PF01850"/>
    </source>
</evidence>
<proteinExistence type="predicted"/>
<keyword evidence="3" id="KW-1185">Reference proteome</keyword>
<sequence>MPNGDRGRKLSEVVVDASAILALLNQEKGSEEVARFMGKAAISSVNLSEVIAKLAELNIPEDVIAEILSNLRLEVIPFNEEQALQAGMLRPVTKSLGLSLGDRACLALGIYLHQPVLTSDRQWSHLNLNVEVRLVRS</sequence>
<dbReference type="Proteomes" id="UP001235303">
    <property type="component" value="Unassembled WGS sequence"/>
</dbReference>
<gene>
    <name evidence="2" type="ORF">PMG71_02305</name>
</gene>
<dbReference type="InterPro" id="IPR029060">
    <property type="entry name" value="PIN-like_dom_sf"/>
</dbReference>
<dbReference type="EMBL" id="JAQOSP010000009">
    <property type="protein sequence ID" value="MDJ1168259.1"/>
    <property type="molecule type" value="Genomic_DNA"/>
</dbReference>
<evidence type="ECO:0000313" key="3">
    <source>
        <dbReference type="Proteomes" id="UP001235303"/>
    </source>
</evidence>
<reference evidence="2 3" key="1">
    <citation type="submission" date="2023-01" db="EMBL/GenBank/DDBJ databases">
        <title>Novel diversity within Roseofilum (Cyanobacteria; Desertifilaceae) from marine benthic mats with descriptions of four novel species.</title>
        <authorList>
            <person name="Wang Y."/>
            <person name="Berthold D.E."/>
            <person name="Hu J."/>
            <person name="Lefler F.W."/>
            <person name="Laughinghouse H.D. IV."/>
        </authorList>
    </citation>
    <scope>NUCLEOTIDE SEQUENCE [LARGE SCALE GENOMIC DNA]</scope>
    <source>
        <strain evidence="2 3">BLCC-M154</strain>
    </source>
</reference>
<dbReference type="CDD" id="cd18682">
    <property type="entry name" value="PIN_VapC-like"/>
    <property type="match status" value="1"/>
</dbReference>
<dbReference type="Gene3D" id="3.40.50.1010">
    <property type="entry name" value="5'-nuclease"/>
    <property type="match status" value="1"/>
</dbReference>
<evidence type="ECO:0000313" key="2">
    <source>
        <dbReference type="EMBL" id="MDJ1168259.1"/>
    </source>
</evidence>
<dbReference type="Pfam" id="PF01850">
    <property type="entry name" value="PIN"/>
    <property type="match status" value="1"/>
</dbReference>
<comment type="caution">
    <text evidence="2">The sequence shown here is derived from an EMBL/GenBank/DDBJ whole genome shotgun (WGS) entry which is preliminary data.</text>
</comment>